<dbReference type="EMBL" id="LQYT01000143">
    <property type="protein sequence ID" value="KYD08062.1"/>
    <property type="molecule type" value="Genomic_DNA"/>
</dbReference>
<dbReference type="Proteomes" id="UP000075683">
    <property type="component" value="Unassembled WGS sequence"/>
</dbReference>
<dbReference type="STRING" id="301148.B4135_4219"/>
<name>A0A150L8M9_9BACI</name>
<protein>
    <submittedName>
        <fullName evidence="1">Uncharacterized protein</fullName>
    </submittedName>
</protein>
<reference evidence="1 2" key="1">
    <citation type="submission" date="2016-01" db="EMBL/GenBank/DDBJ databases">
        <title>Draft Genome Sequences of Seven Thermophilic Sporeformers Isolated from Foods.</title>
        <authorList>
            <person name="Berendsen E.M."/>
            <person name="Wells-Bennik M.H."/>
            <person name="Krawcyk A.O."/>
            <person name="De Jong A."/>
            <person name="Holsappel S."/>
            <person name="Eijlander R.T."/>
            <person name="Kuipers O.P."/>
        </authorList>
    </citation>
    <scope>NUCLEOTIDE SEQUENCE [LARGE SCALE GENOMIC DNA]</scope>
    <source>
        <strain evidence="1 2">B4135</strain>
    </source>
</reference>
<gene>
    <name evidence="1" type="ORF">B4135_4219</name>
</gene>
<organism evidence="1 2">
    <name type="scientific">Caldibacillus debilis</name>
    <dbReference type="NCBI Taxonomy" id="301148"/>
    <lineage>
        <taxon>Bacteria</taxon>
        <taxon>Bacillati</taxon>
        <taxon>Bacillota</taxon>
        <taxon>Bacilli</taxon>
        <taxon>Bacillales</taxon>
        <taxon>Bacillaceae</taxon>
        <taxon>Caldibacillus</taxon>
    </lineage>
</organism>
<dbReference type="AlphaFoldDB" id="A0A150L8M9"/>
<evidence type="ECO:0000313" key="2">
    <source>
        <dbReference type="Proteomes" id="UP000075683"/>
    </source>
</evidence>
<comment type="caution">
    <text evidence="1">The sequence shown here is derived from an EMBL/GenBank/DDBJ whole genome shotgun (WGS) entry which is preliminary data.</text>
</comment>
<sequence length="84" mass="9142">MAGMPAGFAAETEKFLKNAPGRHRVMNAGPSFKSPAPLKFFILVFARSIPFRLIGAVAEHLADRLPVSSFMAFCPMIAALMLVY</sequence>
<proteinExistence type="predicted"/>
<accession>A0A150L8M9</accession>
<evidence type="ECO:0000313" key="1">
    <source>
        <dbReference type="EMBL" id="KYD08062.1"/>
    </source>
</evidence>